<keyword evidence="10" id="KW-1185">Reference proteome</keyword>
<evidence type="ECO:0000259" key="8">
    <source>
        <dbReference type="Pfam" id="PF07992"/>
    </source>
</evidence>
<dbReference type="Proteomes" id="UP000775872">
    <property type="component" value="Unassembled WGS sequence"/>
</dbReference>
<dbReference type="AlphaFoldDB" id="A0A9N9ZI26"/>
<evidence type="ECO:0000313" key="9">
    <source>
        <dbReference type="EMBL" id="CAH0055983.1"/>
    </source>
</evidence>
<dbReference type="SUPFAM" id="SSF51905">
    <property type="entry name" value="FAD/NAD(P)-binding domain"/>
    <property type="match status" value="1"/>
</dbReference>
<keyword evidence="3" id="KW-0285">Flavoprotein</keyword>
<keyword evidence="4" id="KW-0274">FAD</keyword>
<feature type="domain" description="FAD/NAD(P)-binding" evidence="8">
    <location>
        <begin position="14"/>
        <end position="230"/>
    </location>
</feature>
<organism evidence="9 10">
    <name type="scientific">Clonostachys solani</name>
    <dbReference type="NCBI Taxonomy" id="160281"/>
    <lineage>
        <taxon>Eukaryota</taxon>
        <taxon>Fungi</taxon>
        <taxon>Dikarya</taxon>
        <taxon>Ascomycota</taxon>
        <taxon>Pezizomycotina</taxon>
        <taxon>Sordariomycetes</taxon>
        <taxon>Hypocreomycetidae</taxon>
        <taxon>Hypocreales</taxon>
        <taxon>Bionectriaceae</taxon>
        <taxon>Clonostachys</taxon>
    </lineage>
</organism>
<evidence type="ECO:0000256" key="2">
    <source>
        <dbReference type="ARBA" id="ARBA00010139"/>
    </source>
</evidence>
<reference evidence="9 10" key="2">
    <citation type="submission" date="2021-10" db="EMBL/GenBank/DDBJ databases">
        <authorList>
            <person name="Piombo E."/>
        </authorList>
    </citation>
    <scope>NUCLEOTIDE SEQUENCE [LARGE SCALE GENOMIC DNA]</scope>
</reference>
<dbReference type="Pfam" id="PF07992">
    <property type="entry name" value="Pyr_redox_2"/>
    <property type="match status" value="1"/>
</dbReference>
<evidence type="ECO:0000256" key="5">
    <source>
        <dbReference type="ARBA" id="ARBA00022857"/>
    </source>
</evidence>
<keyword evidence="6" id="KW-0560">Oxidoreductase</keyword>
<dbReference type="EMBL" id="CABFOC020000063">
    <property type="protein sequence ID" value="CAH0055983.1"/>
    <property type="molecule type" value="Genomic_DNA"/>
</dbReference>
<dbReference type="InterPro" id="IPR023753">
    <property type="entry name" value="FAD/NAD-binding_dom"/>
</dbReference>
<dbReference type="OrthoDB" id="66881at2759"/>
<evidence type="ECO:0000256" key="4">
    <source>
        <dbReference type="ARBA" id="ARBA00022827"/>
    </source>
</evidence>
<dbReference type="Gene3D" id="3.50.50.60">
    <property type="entry name" value="FAD/NAD(P)-binding domain"/>
    <property type="match status" value="2"/>
</dbReference>
<gene>
    <name evidence="9" type="ORF">CSOL1703_00005917</name>
</gene>
<comment type="similarity">
    <text evidence="2">Belongs to the FAD-binding monooxygenase family.</text>
</comment>
<evidence type="ECO:0000313" key="10">
    <source>
        <dbReference type="Proteomes" id="UP000775872"/>
    </source>
</evidence>
<dbReference type="InterPro" id="IPR050775">
    <property type="entry name" value="FAD-binding_Monooxygenases"/>
</dbReference>
<dbReference type="PANTHER" id="PTHR43098">
    <property type="entry name" value="L-ORNITHINE N(5)-MONOOXYGENASE-RELATED"/>
    <property type="match status" value="1"/>
</dbReference>
<accession>A0A9N9ZI26</accession>
<keyword evidence="5" id="KW-0521">NADP</keyword>
<protein>
    <recommendedName>
        <fullName evidence="8">FAD/NAD(P)-binding domain-containing protein</fullName>
    </recommendedName>
</protein>
<dbReference type="GO" id="GO:0004497">
    <property type="term" value="F:monooxygenase activity"/>
    <property type="evidence" value="ECO:0007669"/>
    <property type="project" value="UniProtKB-KW"/>
</dbReference>
<comment type="caution">
    <text evidence="9">The sequence shown here is derived from an EMBL/GenBank/DDBJ whole genome shotgun (WGS) entry which is preliminary data.</text>
</comment>
<keyword evidence="7" id="KW-0503">Monooxygenase</keyword>
<dbReference type="PANTHER" id="PTHR43098:SF3">
    <property type="entry name" value="L-ORNITHINE N(5)-MONOOXYGENASE-RELATED"/>
    <property type="match status" value="1"/>
</dbReference>
<evidence type="ECO:0000256" key="1">
    <source>
        <dbReference type="ARBA" id="ARBA00001974"/>
    </source>
</evidence>
<evidence type="ECO:0000256" key="3">
    <source>
        <dbReference type="ARBA" id="ARBA00022630"/>
    </source>
</evidence>
<dbReference type="InterPro" id="IPR036188">
    <property type="entry name" value="FAD/NAD-bd_sf"/>
</dbReference>
<proteinExistence type="inferred from homology"/>
<reference evidence="10" key="1">
    <citation type="submission" date="2019-06" db="EMBL/GenBank/DDBJ databases">
        <authorList>
            <person name="Broberg M."/>
        </authorList>
    </citation>
    <scope>NUCLEOTIDE SEQUENCE [LARGE SCALE GENOMIC DNA]</scope>
</reference>
<comment type="cofactor">
    <cofactor evidence="1">
        <name>FAD</name>
        <dbReference type="ChEBI" id="CHEBI:57692"/>
    </cofactor>
</comment>
<evidence type="ECO:0000256" key="7">
    <source>
        <dbReference type="ARBA" id="ARBA00023033"/>
    </source>
</evidence>
<name>A0A9N9ZI26_9HYPO</name>
<sequence>MPSTIEETLDRELDVVVVGGGFSGCYLLHKLRQQGFKVLLIESASGFGGVWRWNCYPGARVDTHVPLYELSIPEVTQTWNWTEKFPKSAELVRYFEHVDKVLDLKNDSVFNTKVVKATFNDDDSLWTIATDNGTAYKATWFIPSVGFAAKRLYPDFPGLDDFKGVVHHSSFWPTEGVTYSGKRVGVIGTGSTGIQLVQEMSKDAKALTLFQRTPNLALPLHNVKLTPEMQAENKPRYPAIHKLRLESKGGYDFNADDIDTFDHTPEEREAYLEAKWKEGGFLLWVGQYRDVLTNLKANRETYDFWARKVRAMISDPQKRDVLAPLEPHHPFGTKRPALFMNFYEAVNQDNVHIVDVNKFPIQKAVGSGLVTADGKTHELDILVMATGFDAITGGLKAIDIRNGTGESLNGKWANGTWTNLGLMTAGFPNMFFTYGPHGPTAFSNGPTCIEIQGDWIVEALVYHRSRANKRMEPTPTAEIKFRNLVNDRTN</sequence>
<evidence type="ECO:0000256" key="6">
    <source>
        <dbReference type="ARBA" id="ARBA00023002"/>
    </source>
</evidence>